<comment type="subunit">
    <text evidence="5">Component of the eukaryotic translation initiation factor 3 (eIF-3) complex.</text>
</comment>
<evidence type="ECO:0000256" key="2">
    <source>
        <dbReference type="ARBA" id="ARBA00022540"/>
    </source>
</evidence>
<dbReference type="GO" id="GO:0033290">
    <property type="term" value="C:eukaryotic 48S preinitiation complex"/>
    <property type="evidence" value="ECO:0007669"/>
    <property type="project" value="UniProtKB-UniRule"/>
</dbReference>
<keyword evidence="10" id="KW-1185">Reference proteome</keyword>
<gene>
    <name evidence="9" type="ORF">CDCA_CDCA18G4589</name>
</gene>
<comment type="similarity">
    <text evidence="5">Belongs to the eIF-3 subunit G family.</text>
</comment>
<keyword evidence="1 5" id="KW-0963">Cytoplasm</keyword>
<evidence type="ECO:0000256" key="6">
    <source>
        <dbReference type="PROSITE-ProRule" id="PRU00176"/>
    </source>
</evidence>
<dbReference type="InterPro" id="IPR034240">
    <property type="entry name" value="eIF3G_RRM"/>
</dbReference>
<dbReference type="SUPFAM" id="SSF54928">
    <property type="entry name" value="RNA-binding domain, RBD"/>
    <property type="match status" value="1"/>
</dbReference>
<dbReference type="SMART" id="SM00360">
    <property type="entry name" value="RRM"/>
    <property type="match status" value="1"/>
</dbReference>
<accession>A0AAV9J2L1</accession>
<dbReference type="Gene3D" id="3.30.70.330">
    <property type="match status" value="1"/>
</dbReference>
<sequence>MSAHVMKSGVGELNKPLKGTSWGDEEDEEEIGVSGTGVGGNRSGAASRLLPPPQVSEPDADGVHTVTEYSVNQEGYLVRTVRRVRQRREQRRVNHAVALRRKWRKFGQATAGTSAGGAGGGSAGVTMQANEDVNIEWAEAATAAAADDGTAVTGAAVATGGGDWEANGSGGGIRGGKPSDELLTNKSIVVCRICGKVGDHWTLRCPFKGLQAALGGDAGDTPGATASGLAPTAGNAGAMSGAMPGTGSRYVPPSMRAGAGTQLRQGDSMYARRDENSVRISNLTESATEDDLRMLLAPFGRVTRIFLARDKFTGTPKGFAFAAFAERSSAERCVEKLNGFGYGHLILSVEWARPSSERAAAPPPSMPPR</sequence>
<dbReference type="InterPro" id="IPR012677">
    <property type="entry name" value="Nucleotide-bd_a/b_plait_sf"/>
</dbReference>
<evidence type="ECO:0000259" key="8">
    <source>
        <dbReference type="PROSITE" id="PS50102"/>
    </source>
</evidence>
<evidence type="ECO:0000313" key="9">
    <source>
        <dbReference type="EMBL" id="KAK4538564.1"/>
    </source>
</evidence>
<dbReference type="InterPro" id="IPR035979">
    <property type="entry name" value="RBD_domain_sf"/>
</dbReference>
<dbReference type="GO" id="GO:0003743">
    <property type="term" value="F:translation initiation factor activity"/>
    <property type="evidence" value="ECO:0007669"/>
    <property type="project" value="UniProtKB-UniRule"/>
</dbReference>
<keyword evidence="3 6" id="KW-0694">RNA-binding</keyword>
<reference evidence="9 10" key="1">
    <citation type="submission" date="2022-07" db="EMBL/GenBank/DDBJ databases">
        <title>Genome-wide signatures of adaptation to extreme environments.</title>
        <authorList>
            <person name="Cho C.H."/>
            <person name="Yoon H.S."/>
        </authorList>
    </citation>
    <scope>NUCLEOTIDE SEQUENCE [LARGE SCALE GENOMIC DNA]</scope>
    <source>
        <strain evidence="9 10">DBV 063 E5</strain>
    </source>
</reference>
<dbReference type="CDD" id="cd12408">
    <property type="entry name" value="RRM_eIF3G_like"/>
    <property type="match status" value="1"/>
</dbReference>
<comment type="caution">
    <text evidence="9">The sequence shown here is derived from an EMBL/GenBank/DDBJ whole genome shotgun (WGS) entry which is preliminary data.</text>
</comment>
<evidence type="ECO:0000256" key="4">
    <source>
        <dbReference type="ARBA" id="ARBA00022917"/>
    </source>
</evidence>
<organism evidence="9 10">
    <name type="scientific">Cyanidium caldarium</name>
    <name type="common">Red alga</name>
    <dbReference type="NCBI Taxonomy" id="2771"/>
    <lineage>
        <taxon>Eukaryota</taxon>
        <taxon>Rhodophyta</taxon>
        <taxon>Bangiophyceae</taxon>
        <taxon>Cyanidiales</taxon>
        <taxon>Cyanidiaceae</taxon>
        <taxon>Cyanidium</taxon>
    </lineage>
</organism>
<feature type="region of interest" description="Disordered" evidence="7">
    <location>
        <begin position="1"/>
        <end position="61"/>
    </location>
</feature>
<dbReference type="EMBL" id="JANCYW010000018">
    <property type="protein sequence ID" value="KAK4538564.1"/>
    <property type="molecule type" value="Genomic_DNA"/>
</dbReference>
<evidence type="ECO:0000313" key="10">
    <source>
        <dbReference type="Proteomes" id="UP001301350"/>
    </source>
</evidence>
<comment type="subcellular location">
    <subcellularLocation>
        <location evidence="5">Cytoplasm</location>
    </subcellularLocation>
</comment>
<dbReference type="Pfam" id="PF12353">
    <property type="entry name" value="eIF3g"/>
    <property type="match status" value="1"/>
</dbReference>
<comment type="function">
    <text evidence="5">RNA-binding component of the eukaryotic translation initiation factor 3 (eIF-3) complex, which is involved in protein synthesis of a specialized repertoire of mRNAs and, together with other initiation factors, stimulates binding of mRNA and methionyl-tRNAi to the 40S ribosome. The eIF-3 complex specifically targets and initiates translation of a subset of mRNAs involved in cell proliferation. This subunit can bind 18S rRNA.</text>
</comment>
<feature type="domain" description="RRM" evidence="8">
    <location>
        <begin position="276"/>
        <end position="354"/>
    </location>
</feature>
<dbReference type="PROSITE" id="PS50102">
    <property type="entry name" value="RRM"/>
    <property type="match status" value="1"/>
</dbReference>
<dbReference type="GO" id="GO:0001732">
    <property type="term" value="P:formation of cytoplasmic translation initiation complex"/>
    <property type="evidence" value="ECO:0007669"/>
    <property type="project" value="UniProtKB-UniRule"/>
</dbReference>
<keyword evidence="2 5" id="KW-0396">Initiation factor</keyword>
<name>A0AAV9J2L1_CYACA</name>
<proteinExistence type="inferred from homology"/>
<dbReference type="Pfam" id="PF00076">
    <property type="entry name" value="RRM_1"/>
    <property type="match status" value="1"/>
</dbReference>
<dbReference type="GO" id="GO:0016282">
    <property type="term" value="C:eukaryotic 43S preinitiation complex"/>
    <property type="evidence" value="ECO:0007669"/>
    <property type="project" value="UniProtKB-UniRule"/>
</dbReference>
<evidence type="ECO:0000256" key="3">
    <source>
        <dbReference type="ARBA" id="ARBA00022884"/>
    </source>
</evidence>
<protein>
    <recommendedName>
        <fullName evidence="5">Eukaryotic translation initiation factor 3 subunit G</fullName>
        <shortName evidence="5">eIF3g</shortName>
    </recommendedName>
    <alternativeName>
        <fullName evidence="5">Eukaryotic translation initiation factor 3 RNA-binding subunit</fullName>
        <shortName evidence="5">eIF-3 RNA-binding subunit</shortName>
    </alternativeName>
    <alternativeName>
        <fullName evidence="5">Eukaryotic translation initiation factor 3 subunit 4</fullName>
    </alternativeName>
</protein>
<keyword evidence="4 5" id="KW-0648">Protein biosynthesis</keyword>
<dbReference type="AlphaFoldDB" id="A0AAV9J2L1"/>
<dbReference type="InterPro" id="IPR017334">
    <property type="entry name" value="eIF3_g"/>
</dbReference>
<dbReference type="PANTHER" id="PTHR10352">
    <property type="entry name" value="EUKARYOTIC TRANSLATION INITIATION FACTOR 3 SUBUNIT G"/>
    <property type="match status" value="1"/>
</dbReference>
<dbReference type="GO" id="GO:0005852">
    <property type="term" value="C:eukaryotic translation initiation factor 3 complex"/>
    <property type="evidence" value="ECO:0007669"/>
    <property type="project" value="UniProtKB-UniRule"/>
</dbReference>
<evidence type="ECO:0000256" key="1">
    <source>
        <dbReference type="ARBA" id="ARBA00022490"/>
    </source>
</evidence>
<dbReference type="GO" id="GO:0003723">
    <property type="term" value="F:RNA binding"/>
    <property type="evidence" value="ECO:0007669"/>
    <property type="project" value="UniProtKB-UniRule"/>
</dbReference>
<evidence type="ECO:0000256" key="5">
    <source>
        <dbReference type="HAMAP-Rule" id="MF_03006"/>
    </source>
</evidence>
<dbReference type="InterPro" id="IPR024675">
    <property type="entry name" value="eIF3g_N"/>
</dbReference>
<dbReference type="Proteomes" id="UP001301350">
    <property type="component" value="Unassembled WGS sequence"/>
</dbReference>
<dbReference type="InterPro" id="IPR000504">
    <property type="entry name" value="RRM_dom"/>
</dbReference>
<evidence type="ECO:0000256" key="7">
    <source>
        <dbReference type="SAM" id="MobiDB-lite"/>
    </source>
</evidence>
<dbReference type="HAMAP" id="MF_03006">
    <property type="entry name" value="eIF3g"/>
    <property type="match status" value="1"/>
</dbReference>